<organism evidence="1">
    <name type="scientific">marine sediment metagenome</name>
    <dbReference type="NCBI Taxonomy" id="412755"/>
    <lineage>
        <taxon>unclassified sequences</taxon>
        <taxon>metagenomes</taxon>
        <taxon>ecological metagenomes</taxon>
    </lineage>
</organism>
<gene>
    <name evidence="1" type="ORF">LCGC14_1773410</name>
</gene>
<protein>
    <submittedName>
        <fullName evidence="1">Uncharacterized protein</fullName>
    </submittedName>
</protein>
<sequence>MSREIIEQEIRQTLWLSHGCLGLYGDDGEMQCGACLIDFKRDSFQRIADRISVLPSERLQADERDKEQKLLRKVMACGHVRANWNHRSDCGWFMPGLGECDSGGCYCMACQREERERERVREMSIKAAWGTRGADAIRQLDLTKLDEKEKV</sequence>
<evidence type="ECO:0000313" key="1">
    <source>
        <dbReference type="EMBL" id="KKM03545.1"/>
    </source>
</evidence>
<dbReference type="EMBL" id="LAZR01016659">
    <property type="protein sequence ID" value="KKM03545.1"/>
    <property type="molecule type" value="Genomic_DNA"/>
</dbReference>
<comment type="caution">
    <text evidence="1">The sequence shown here is derived from an EMBL/GenBank/DDBJ whole genome shotgun (WGS) entry which is preliminary data.</text>
</comment>
<reference evidence="1" key="1">
    <citation type="journal article" date="2015" name="Nature">
        <title>Complex archaea that bridge the gap between prokaryotes and eukaryotes.</title>
        <authorList>
            <person name="Spang A."/>
            <person name="Saw J.H."/>
            <person name="Jorgensen S.L."/>
            <person name="Zaremba-Niedzwiedzka K."/>
            <person name="Martijn J."/>
            <person name="Lind A.E."/>
            <person name="van Eijk R."/>
            <person name="Schleper C."/>
            <person name="Guy L."/>
            <person name="Ettema T.J."/>
        </authorList>
    </citation>
    <scope>NUCLEOTIDE SEQUENCE</scope>
</reference>
<dbReference type="AlphaFoldDB" id="A0A0F9GXJ0"/>
<name>A0A0F9GXJ0_9ZZZZ</name>
<accession>A0A0F9GXJ0</accession>
<proteinExistence type="predicted"/>